<gene>
    <name evidence="1" type="ORF">CVT26_005148</name>
</gene>
<accession>A0A409X2V0</accession>
<dbReference type="InParanoid" id="A0A409X2V0"/>
<keyword evidence="2" id="KW-1185">Reference proteome</keyword>
<name>A0A409X2V0_9AGAR</name>
<evidence type="ECO:0000313" key="2">
    <source>
        <dbReference type="Proteomes" id="UP000284706"/>
    </source>
</evidence>
<dbReference type="OrthoDB" id="447173at2759"/>
<dbReference type="STRING" id="231916.A0A409X2V0"/>
<organism evidence="1 2">
    <name type="scientific">Gymnopilus dilepis</name>
    <dbReference type="NCBI Taxonomy" id="231916"/>
    <lineage>
        <taxon>Eukaryota</taxon>
        <taxon>Fungi</taxon>
        <taxon>Dikarya</taxon>
        <taxon>Basidiomycota</taxon>
        <taxon>Agaricomycotina</taxon>
        <taxon>Agaricomycetes</taxon>
        <taxon>Agaricomycetidae</taxon>
        <taxon>Agaricales</taxon>
        <taxon>Agaricineae</taxon>
        <taxon>Hymenogastraceae</taxon>
        <taxon>Gymnopilus</taxon>
    </lineage>
</organism>
<comment type="caution">
    <text evidence="1">The sequence shown here is derived from an EMBL/GenBank/DDBJ whole genome shotgun (WGS) entry which is preliminary data.</text>
</comment>
<sequence length="123" mass="14384">MNIFRTWDDQIEFTSVAREVARKRNEVLIPTMVPAHSKLQQRTRYLMEWRKQHEQLVVMTGPTKGLGGVGVEFGGMDMEKEVKETYEVIKRIDVLWTFWHQDLDGGRKRVKGVRVSDGKGDHR</sequence>
<reference evidence="1 2" key="1">
    <citation type="journal article" date="2018" name="Evol. Lett.">
        <title>Horizontal gene cluster transfer increased hallucinogenic mushroom diversity.</title>
        <authorList>
            <person name="Reynolds H.T."/>
            <person name="Vijayakumar V."/>
            <person name="Gluck-Thaler E."/>
            <person name="Korotkin H.B."/>
            <person name="Matheny P.B."/>
            <person name="Slot J.C."/>
        </authorList>
    </citation>
    <scope>NUCLEOTIDE SEQUENCE [LARGE SCALE GENOMIC DNA]</scope>
    <source>
        <strain evidence="1 2">SRW20</strain>
    </source>
</reference>
<protein>
    <submittedName>
        <fullName evidence="1">Uncharacterized protein</fullName>
    </submittedName>
</protein>
<dbReference type="AlphaFoldDB" id="A0A409X2V0"/>
<dbReference type="Proteomes" id="UP000284706">
    <property type="component" value="Unassembled WGS sequence"/>
</dbReference>
<evidence type="ECO:0000313" key="1">
    <source>
        <dbReference type="EMBL" id="PPQ85079.1"/>
    </source>
</evidence>
<proteinExistence type="predicted"/>
<dbReference type="EMBL" id="NHYE01004353">
    <property type="protein sequence ID" value="PPQ85079.1"/>
    <property type="molecule type" value="Genomic_DNA"/>
</dbReference>